<sequence>MLNFFLEKDFISKGLPTVSEIDLKDKQLMDQLEHCNIHYSIFLYRTKTLYKKSIRLLQKFINATKHNLVAMEQILLTCILFDDQKLLEMNMKVYRRFHNKNLDKIKFFEIIKRKIIETDDQEIIYFNNKCTEIFDKIFKGDKSFTLLSFTIYKKYDKNFFMDIDNKVVYDYKCNTDEYNKILNKCKDFLLYNLDLNILFLYTYISRTGCLLNKCKEKCYEKKDKVLRDILVNELYLLKQGQDDREFLLKFFKRKKIIKEEKNYIKFKEIEPVEITFKEIIHKDNLTNNNKYVRPGRKQYRYNQKEYSDEMYGGIGTVYTKKVRKCIFKNEEEDEKQNKLENNKSSEKCKKSKNESSEKSQKIDKNNNKMNKIGKKKIKNIISSSKKTNKDEKKNDKIEKKKMENSDDKKRRIRRTSMK</sequence>
<dbReference type="AlphaFoldDB" id="A0AAX4JEC1"/>
<dbReference type="RefSeq" id="XP_065330492.1">
    <property type="nucleotide sequence ID" value="XM_065474420.1"/>
</dbReference>
<evidence type="ECO:0000313" key="2">
    <source>
        <dbReference type="EMBL" id="WUR04347.1"/>
    </source>
</evidence>
<protein>
    <submittedName>
        <fullName evidence="2">Uncharacterized protein</fullName>
    </submittedName>
</protein>
<name>A0AAX4JEC1_9MICR</name>
<evidence type="ECO:0000256" key="1">
    <source>
        <dbReference type="SAM" id="MobiDB-lite"/>
    </source>
</evidence>
<evidence type="ECO:0000313" key="3">
    <source>
        <dbReference type="Proteomes" id="UP001334084"/>
    </source>
</evidence>
<proteinExistence type="predicted"/>
<feature type="compositionally biased region" description="Basic and acidic residues" evidence="1">
    <location>
        <begin position="335"/>
        <end position="366"/>
    </location>
</feature>
<feature type="compositionally biased region" description="Basic and acidic residues" evidence="1">
    <location>
        <begin position="387"/>
        <end position="409"/>
    </location>
</feature>
<keyword evidence="3" id="KW-1185">Reference proteome</keyword>
<reference evidence="2" key="1">
    <citation type="journal article" date="2024" name="BMC Genomics">
        <title>Functional annotation of a divergent genome using sequence and structure-based similarity.</title>
        <authorList>
            <person name="Svedberg D."/>
            <person name="Winiger R.R."/>
            <person name="Berg A."/>
            <person name="Sharma H."/>
            <person name="Tellgren-Roth C."/>
            <person name="Debrunner-Vossbrinck B.A."/>
            <person name="Vossbrinck C.R."/>
            <person name="Barandun J."/>
        </authorList>
    </citation>
    <scope>NUCLEOTIDE SEQUENCE</scope>
    <source>
        <strain evidence="2">Illinois isolate</strain>
    </source>
</reference>
<dbReference type="EMBL" id="CP142733">
    <property type="protein sequence ID" value="WUR04347.1"/>
    <property type="molecule type" value="Genomic_DNA"/>
</dbReference>
<dbReference type="KEGG" id="vnx:VNE69_08104"/>
<gene>
    <name evidence="2" type="ORF">VNE69_08104</name>
</gene>
<dbReference type="GeneID" id="90542180"/>
<organism evidence="2 3">
    <name type="scientific">Vairimorpha necatrix</name>
    <dbReference type="NCBI Taxonomy" id="6039"/>
    <lineage>
        <taxon>Eukaryota</taxon>
        <taxon>Fungi</taxon>
        <taxon>Fungi incertae sedis</taxon>
        <taxon>Microsporidia</taxon>
        <taxon>Nosematidae</taxon>
        <taxon>Vairimorpha</taxon>
    </lineage>
</organism>
<feature type="region of interest" description="Disordered" evidence="1">
    <location>
        <begin position="332"/>
        <end position="418"/>
    </location>
</feature>
<accession>A0AAX4JEC1</accession>
<dbReference type="Proteomes" id="UP001334084">
    <property type="component" value="Chromosome 8"/>
</dbReference>